<keyword evidence="1" id="KW-1133">Transmembrane helix</keyword>
<reference evidence="3" key="1">
    <citation type="submission" date="2015-09" db="EMBL/GenBank/DDBJ databases">
        <authorList>
            <consortium name="Pathogen Informatics"/>
        </authorList>
    </citation>
    <scope>NUCLEOTIDE SEQUENCE [LARGE SCALE GENOMIC DNA]</scope>
    <source>
        <strain evidence="3">Lake Konstanz</strain>
    </source>
</reference>
<keyword evidence="3" id="KW-1185">Reference proteome</keyword>
<dbReference type="UniPathway" id="UPA00196"/>
<dbReference type="EMBL" id="CYKH01000904">
    <property type="protein sequence ID" value="CUG63197.1"/>
    <property type="molecule type" value="Genomic_DNA"/>
</dbReference>
<evidence type="ECO:0000313" key="2">
    <source>
        <dbReference type="EMBL" id="CUG63197.1"/>
    </source>
</evidence>
<dbReference type="GO" id="GO:0042765">
    <property type="term" value="C:GPI-anchor transamidase complex"/>
    <property type="evidence" value="ECO:0007669"/>
    <property type="project" value="InterPro"/>
</dbReference>
<dbReference type="AlphaFoldDB" id="A0A0S4J337"/>
<feature type="transmembrane region" description="Helical" evidence="1">
    <location>
        <begin position="335"/>
        <end position="357"/>
    </location>
</feature>
<dbReference type="Proteomes" id="UP000051952">
    <property type="component" value="Unassembled WGS sequence"/>
</dbReference>
<dbReference type="InterPro" id="IPR019540">
    <property type="entry name" value="PtdIno-glycan_biosynth_class_S"/>
</dbReference>
<accession>A0A0S4J337</accession>
<organism evidence="2 3">
    <name type="scientific">Bodo saltans</name>
    <name type="common">Flagellated protozoan</name>
    <dbReference type="NCBI Taxonomy" id="75058"/>
    <lineage>
        <taxon>Eukaryota</taxon>
        <taxon>Discoba</taxon>
        <taxon>Euglenozoa</taxon>
        <taxon>Kinetoplastea</taxon>
        <taxon>Metakinetoplastina</taxon>
        <taxon>Eubodonida</taxon>
        <taxon>Bodonidae</taxon>
        <taxon>Bodo</taxon>
    </lineage>
</organism>
<dbReference type="Pfam" id="PF10510">
    <property type="entry name" value="PIG-S"/>
    <property type="match status" value="1"/>
</dbReference>
<dbReference type="GO" id="GO:0016255">
    <property type="term" value="P:attachment of GPI anchor to protein"/>
    <property type="evidence" value="ECO:0007669"/>
    <property type="project" value="InterPro"/>
</dbReference>
<dbReference type="OrthoDB" id="247334at2759"/>
<keyword evidence="1" id="KW-0812">Transmembrane</keyword>
<keyword evidence="1" id="KW-0472">Membrane</keyword>
<proteinExistence type="predicted"/>
<evidence type="ECO:0000256" key="1">
    <source>
        <dbReference type="SAM" id="Phobius"/>
    </source>
</evidence>
<protein>
    <submittedName>
        <fullName evidence="2">GPI transamidase component Tta1, putative</fullName>
    </submittedName>
</protein>
<name>A0A0S4J337_BODSA</name>
<dbReference type="VEuPathDB" id="TriTrypDB:BSAL_82290"/>
<gene>
    <name evidence="2" type="ORF">BSAL_82290</name>
</gene>
<evidence type="ECO:0000313" key="3">
    <source>
        <dbReference type="Proteomes" id="UP000051952"/>
    </source>
</evidence>
<sequence>MYAALSSTERSSIDLQDAVRRTASVCRDIDAHARTVAVAVPPTRPPPMEIHVHVILCPATADDDAMIDTMPSSLYGALATIRGLLNYAASNGGSRGTVNMVEEVPALSMTLSKSPLRVCKAARKTRGETTAAAGSNVHDDEDEDEMTAEEAASVGSLVVDATTQSWVVMTTVRQQSSPIEATSTCQRDHNRRMWCTLVLPSTLESHNNTTNDGGSVRMGVRKWVGGVVASILGIQSFHDIDGVRSYLTNRRSAACRFVVYALSGLAQVLDAAPTMPLAVALGDSISKSVDAITLRPPSTDSVEATRTVRSAAVVERCSMDPSLLPQMFYPLEHLLAVHLSFLLPVVVAFIAGLGLTLKEWKRQRKAQRAALANGIESSPVAS</sequence>
<dbReference type="GO" id="GO:0006506">
    <property type="term" value="P:GPI anchor biosynthetic process"/>
    <property type="evidence" value="ECO:0007669"/>
    <property type="project" value="UniProtKB-UniPathway"/>
</dbReference>